<name>A0A6C0UNP7_9EURY</name>
<proteinExistence type="inferred from homology"/>
<dbReference type="InterPro" id="IPR049945">
    <property type="entry name" value="AAA_22"/>
</dbReference>
<dbReference type="GO" id="GO:0016887">
    <property type="term" value="F:ATP hydrolysis activity"/>
    <property type="evidence" value="ECO:0007669"/>
    <property type="project" value="InterPro"/>
</dbReference>
<keyword evidence="2" id="KW-0235">DNA replication</keyword>
<dbReference type="InterPro" id="IPR036388">
    <property type="entry name" value="WH-like_DNA-bd_sf"/>
</dbReference>
<dbReference type="SMART" id="SM00382">
    <property type="entry name" value="AAA"/>
    <property type="match status" value="1"/>
</dbReference>
<comment type="similarity">
    <text evidence="1">Belongs to the CDC6/cdc18 family.</text>
</comment>
<dbReference type="InterPro" id="IPR055237">
    <property type="entry name" value="Cdc6_lid"/>
</dbReference>
<dbReference type="EMBL" id="CP048739">
    <property type="protein sequence ID" value="QIB76021.1"/>
    <property type="molecule type" value="Genomic_DNA"/>
</dbReference>
<reference evidence="6 7" key="1">
    <citation type="submission" date="2020-02" db="EMBL/GenBank/DDBJ databases">
        <title>Whole genome sequence of Halogeometricum borinquense strain wsp4.</title>
        <authorList>
            <person name="Verma D.K."/>
            <person name="Gopal K."/>
            <person name="Prasad E.S."/>
        </authorList>
    </citation>
    <scope>NUCLEOTIDE SEQUENCE [LARGE SCALE GENOMIC DNA]</scope>
    <source>
        <strain evidence="7">wsp4</strain>
    </source>
</reference>
<organism evidence="6 7">
    <name type="scientific">Halogeometricum borinquense</name>
    <dbReference type="NCBI Taxonomy" id="60847"/>
    <lineage>
        <taxon>Archaea</taxon>
        <taxon>Methanobacteriati</taxon>
        <taxon>Methanobacteriota</taxon>
        <taxon>Stenosarchaea group</taxon>
        <taxon>Halobacteria</taxon>
        <taxon>Halobacteriales</taxon>
        <taxon>Haloferacaceae</taxon>
        <taxon>Halogeometricum</taxon>
    </lineage>
</organism>
<sequence length="339" mass="37613">MIIREDVFDVDEFVPGDLRRRHRELNELSRALSCALDGYRPRNALLTGASGSGKTVTARYAVDQLQQEIATKSAYVDAWDARTTTRTLQRVLDQLGGSTITARTPSRGDLLDAIRDAISHPTVLIVDEVEMLSDLGLLRDFASLDAGLVLIANDEDRLMANLDSHVSSRLAINTRVAFDSYSVTDLVSILEPRRRQGLVDGTVSDSVLEEIADRAGGNARHAIVSLREAALRAHQRGDERVTMTDIGPAVGDAADLIRQKASDRLGTHERIMLDIVRDHDSIAPRRVHELYEAECANRGFDPVTRRTTTTYLGKLEDYNLVESVGSTRNRKYQKIESFS</sequence>
<dbReference type="SUPFAM" id="SSF52540">
    <property type="entry name" value="P-loop containing nucleoside triphosphate hydrolases"/>
    <property type="match status" value="1"/>
</dbReference>
<dbReference type="Gene3D" id="3.40.50.300">
    <property type="entry name" value="P-loop containing nucleotide triphosphate hydrolases"/>
    <property type="match status" value="1"/>
</dbReference>
<dbReference type="GeneID" id="44081355"/>
<accession>A0A6C0UNP7</accession>
<evidence type="ECO:0000256" key="2">
    <source>
        <dbReference type="ARBA" id="ARBA00022705"/>
    </source>
</evidence>
<evidence type="ECO:0000313" key="6">
    <source>
        <dbReference type="EMBL" id="QIB76021.1"/>
    </source>
</evidence>
<dbReference type="Gene3D" id="1.10.10.10">
    <property type="entry name" value="Winged helix-like DNA-binding domain superfamily/Winged helix DNA-binding domain"/>
    <property type="match status" value="1"/>
</dbReference>
<dbReference type="Gene3D" id="1.10.8.60">
    <property type="match status" value="1"/>
</dbReference>
<gene>
    <name evidence="6" type="ORF">G3I44_18100</name>
</gene>
<dbReference type="GO" id="GO:0005524">
    <property type="term" value="F:ATP binding"/>
    <property type="evidence" value="ECO:0007669"/>
    <property type="project" value="UniProtKB-KW"/>
</dbReference>
<dbReference type="InterPro" id="IPR027417">
    <property type="entry name" value="P-loop_NTPase"/>
</dbReference>
<dbReference type="SUPFAM" id="SSF46785">
    <property type="entry name" value="Winged helix' DNA-binding domain"/>
    <property type="match status" value="1"/>
</dbReference>
<evidence type="ECO:0000256" key="1">
    <source>
        <dbReference type="ARBA" id="ARBA00006184"/>
    </source>
</evidence>
<dbReference type="Pfam" id="PF09079">
    <property type="entry name" value="WHD_Cdc6"/>
    <property type="match status" value="1"/>
</dbReference>
<evidence type="ECO:0000256" key="3">
    <source>
        <dbReference type="ARBA" id="ARBA00022741"/>
    </source>
</evidence>
<dbReference type="InterPro" id="IPR050311">
    <property type="entry name" value="ORC1/CDC6"/>
</dbReference>
<dbReference type="InterPro" id="IPR036390">
    <property type="entry name" value="WH_DNA-bd_sf"/>
</dbReference>
<dbReference type="Proteomes" id="UP000465846">
    <property type="component" value="Chromosome"/>
</dbReference>
<protein>
    <submittedName>
        <fullName evidence="6">AAA family ATPase</fullName>
    </submittedName>
</protein>
<dbReference type="InterPro" id="IPR015163">
    <property type="entry name" value="Cdc6_C"/>
</dbReference>
<dbReference type="AlphaFoldDB" id="A0A6C0UNP7"/>
<dbReference type="GO" id="GO:0006260">
    <property type="term" value="P:DNA replication"/>
    <property type="evidence" value="ECO:0007669"/>
    <property type="project" value="UniProtKB-KW"/>
</dbReference>
<dbReference type="PANTHER" id="PTHR10763:SF22">
    <property type="entry name" value="ORC1-TYPE DNA REPLICATION PROTEIN"/>
    <property type="match status" value="1"/>
</dbReference>
<dbReference type="PANTHER" id="PTHR10763">
    <property type="entry name" value="CELL DIVISION CONTROL PROTEIN 6-RELATED"/>
    <property type="match status" value="1"/>
</dbReference>
<keyword evidence="3" id="KW-0547">Nucleotide-binding</keyword>
<evidence type="ECO:0000256" key="4">
    <source>
        <dbReference type="ARBA" id="ARBA00022840"/>
    </source>
</evidence>
<dbReference type="RefSeq" id="WP_163487726.1">
    <property type="nucleotide sequence ID" value="NZ_CP048739.1"/>
</dbReference>
<evidence type="ECO:0000313" key="7">
    <source>
        <dbReference type="Proteomes" id="UP000465846"/>
    </source>
</evidence>
<dbReference type="InterPro" id="IPR003593">
    <property type="entry name" value="AAA+_ATPase"/>
</dbReference>
<dbReference type="Pfam" id="PF13401">
    <property type="entry name" value="AAA_22"/>
    <property type="match status" value="1"/>
</dbReference>
<dbReference type="Pfam" id="PF22703">
    <property type="entry name" value="Cdc6_lid"/>
    <property type="match status" value="1"/>
</dbReference>
<feature type="domain" description="AAA+ ATPase" evidence="5">
    <location>
        <begin position="40"/>
        <end position="182"/>
    </location>
</feature>
<keyword evidence="4" id="KW-0067">ATP-binding</keyword>
<evidence type="ECO:0000259" key="5">
    <source>
        <dbReference type="SMART" id="SM00382"/>
    </source>
</evidence>